<dbReference type="InterPro" id="IPR006059">
    <property type="entry name" value="SBP"/>
</dbReference>
<keyword evidence="2" id="KW-0732">Signal</keyword>
<dbReference type="Pfam" id="PF13416">
    <property type="entry name" value="SBP_bac_8"/>
    <property type="match status" value="1"/>
</dbReference>
<dbReference type="Gene3D" id="3.40.190.10">
    <property type="entry name" value="Periplasmic binding protein-like II"/>
    <property type="match status" value="1"/>
</dbReference>
<comment type="caution">
    <text evidence="3">The sequence shown here is derived from an EMBL/GenBank/DDBJ whole genome shotgun (WGS) entry which is preliminary data.</text>
</comment>
<feature type="signal peptide" evidence="2">
    <location>
        <begin position="1"/>
        <end position="20"/>
    </location>
</feature>
<dbReference type="SUPFAM" id="SSF53850">
    <property type="entry name" value="Periplasmic binding protein-like II"/>
    <property type="match status" value="1"/>
</dbReference>
<name>A0ABQ4N9C1_9BACL</name>
<dbReference type="EMBL" id="BOVJ01000107">
    <property type="protein sequence ID" value="GIQ64813.1"/>
    <property type="molecule type" value="Genomic_DNA"/>
</dbReference>
<dbReference type="PANTHER" id="PTHR43649:SF30">
    <property type="entry name" value="ABC TRANSPORTER SUBSTRATE-BINDING PROTEIN"/>
    <property type="match status" value="1"/>
</dbReference>
<keyword evidence="4" id="KW-1185">Reference proteome</keyword>
<gene>
    <name evidence="3" type="ORF">PACILC2_33810</name>
</gene>
<proteinExistence type="predicted"/>
<dbReference type="PANTHER" id="PTHR43649">
    <property type="entry name" value="ARABINOSE-BINDING PROTEIN-RELATED"/>
    <property type="match status" value="1"/>
</dbReference>
<evidence type="ECO:0000313" key="4">
    <source>
        <dbReference type="Proteomes" id="UP000680304"/>
    </source>
</evidence>
<dbReference type="PROSITE" id="PS51257">
    <property type="entry name" value="PROKAR_LIPOPROTEIN"/>
    <property type="match status" value="1"/>
</dbReference>
<dbReference type="InterPro" id="IPR050490">
    <property type="entry name" value="Bact_solute-bd_prot1"/>
</dbReference>
<dbReference type="RefSeq" id="WP_213529336.1">
    <property type="nucleotide sequence ID" value="NZ_BOVJ01000107.1"/>
</dbReference>
<accession>A0ABQ4N9C1</accession>
<evidence type="ECO:0000256" key="1">
    <source>
        <dbReference type="SAM" id="MobiDB-lite"/>
    </source>
</evidence>
<sequence length="397" mass="44442">MKALKKPFLLICLMLFVIMAACSGNTEKPQDQGNAGGDAPAAEQTGSNGEETKPEAEPEQSDEKIFDLNGETVKIGLWWDGADPRETKAEERTPAAEMMVKKIEEVEKKYNAKIEFVKFADYENYVEHFTTTSLAGEPFADVVVLELFWAFPTLAEKGLIEPIDQWLDMSDPKYNEWMRTGGSYKGKQYGHYDGSPSPYGFYYNKTLVEKLGLEDPYELQQKGEWTWDVFRDYVKRATKDTDGDGKTDIYGIAGANGGVKWLAEQFIYVNNGAVDKDENGEIKFSLDSPQAIEALQFVSDLYNVDKSIKPNVEDQTKEFVSGNGVFYAGFSWELSGLIEGLAGQEIGYVFLPKGPNADDYKSYTPFGNMYFAAKYSKTPKRLCIFTMKSICTAKGAN</sequence>
<feature type="compositionally biased region" description="Basic and acidic residues" evidence="1">
    <location>
        <begin position="50"/>
        <end position="65"/>
    </location>
</feature>
<organism evidence="3 4">
    <name type="scientific">Paenibacillus cisolokensis</name>
    <dbReference type="NCBI Taxonomy" id="1658519"/>
    <lineage>
        <taxon>Bacteria</taxon>
        <taxon>Bacillati</taxon>
        <taxon>Bacillota</taxon>
        <taxon>Bacilli</taxon>
        <taxon>Bacillales</taxon>
        <taxon>Paenibacillaceae</taxon>
        <taxon>Paenibacillus</taxon>
    </lineage>
</organism>
<feature type="region of interest" description="Disordered" evidence="1">
    <location>
        <begin position="27"/>
        <end position="65"/>
    </location>
</feature>
<evidence type="ECO:0000256" key="2">
    <source>
        <dbReference type="SAM" id="SignalP"/>
    </source>
</evidence>
<feature type="chain" id="PRO_5047439219" description="ABC transporter substrate-binding protein" evidence="2">
    <location>
        <begin position="21"/>
        <end position="397"/>
    </location>
</feature>
<evidence type="ECO:0008006" key="5">
    <source>
        <dbReference type="Google" id="ProtNLM"/>
    </source>
</evidence>
<evidence type="ECO:0000313" key="3">
    <source>
        <dbReference type="EMBL" id="GIQ64813.1"/>
    </source>
</evidence>
<reference evidence="3 4" key="1">
    <citation type="submission" date="2021-04" db="EMBL/GenBank/DDBJ databases">
        <title>Draft genome sequence of Paenibacillus cisolokensis, LC2-13A.</title>
        <authorList>
            <person name="Uke A."/>
            <person name="Chhe C."/>
            <person name="Baramee S."/>
            <person name="Kosugi A."/>
        </authorList>
    </citation>
    <scope>NUCLEOTIDE SEQUENCE [LARGE SCALE GENOMIC DNA]</scope>
    <source>
        <strain evidence="3 4">LC2-13A</strain>
    </source>
</reference>
<protein>
    <recommendedName>
        <fullName evidence="5">ABC transporter substrate-binding protein</fullName>
    </recommendedName>
</protein>
<dbReference type="Proteomes" id="UP000680304">
    <property type="component" value="Unassembled WGS sequence"/>
</dbReference>